<evidence type="ECO:0000313" key="2">
    <source>
        <dbReference type="EMBL" id="AVH79548.1"/>
    </source>
</evidence>
<dbReference type="InterPro" id="IPR022516">
    <property type="entry name" value="CHP03798_Ocin"/>
</dbReference>
<proteinExistence type="predicted"/>
<dbReference type="Pfam" id="PF07862">
    <property type="entry name" value="Nif11"/>
    <property type="match status" value="1"/>
</dbReference>
<sequence>MSLESVKQFYARLDRDEALRSAIKGAANKDECSRIVKEAGFDFTPAEFEQYTIEFLETKLADGELNELDERELEGVLGGFGDFPRPGDGWVQPLYGVIIFPPVKPPIVQPLYGVIQPPETF</sequence>
<reference evidence="2" key="1">
    <citation type="journal article" date="2018" name="Science">
        <title>Natural noncanonical protein splicing yields products with diverse ?-amino acid residues.</title>
        <authorList>
            <person name="Morinaka B.I."/>
            <person name="Lakis E."/>
            <person name="Verest M."/>
            <person name="Helf M.J."/>
            <person name="Scalvenzi T."/>
            <person name="Vagstad A.L."/>
            <person name="Sims J."/>
            <person name="Sunagawa S."/>
            <person name="Gugger M."/>
            <person name="Piel J."/>
        </authorList>
    </citation>
    <scope>NUCLEOTIDE SEQUENCE</scope>
    <source>
        <strain evidence="2">PCC 9413</strain>
    </source>
</reference>
<protein>
    <submittedName>
        <fullName evidence="2">Nif11-type</fullName>
    </submittedName>
</protein>
<organism evidence="2">
    <name type="scientific">Synechocystis sp. PCC 9413</name>
    <dbReference type="NCBI Taxonomy" id="77760"/>
    <lineage>
        <taxon>Bacteria</taxon>
        <taxon>Bacillati</taxon>
        <taxon>Cyanobacteriota</taxon>
        <taxon>Cyanophyceae</taxon>
        <taxon>Synechococcales</taxon>
        <taxon>Merismopediaceae</taxon>
        <taxon>Synechocystis</taxon>
    </lineage>
</organism>
<dbReference type="AlphaFoldDB" id="A0A2P0ZGI4"/>
<name>A0A2P0ZGI4_9SYNC</name>
<feature type="domain" description="Nif11" evidence="1">
    <location>
        <begin position="1"/>
        <end position="48"/>
    </location>
</feature>
<dbReference type="InterPro" id="IPR012903">
    <property type="entry name" value="Nif11"/>
</dbReference>
<evidence type="ECO:0000259" key="1">
    <source>
        <dbReference type="Pfam" id="PF07862"/>
    </source>
</evidence>
<dbReference type="NCBIfam" id="TIGR03798">
    <property type="entry name" value="leader_Nif11"/>
    <property type="match status" value="1"/>
</dbReference>
<accession>A0A2P0ZGI4</accession>
<dbReference type="EMBL" id="MG373770">
    <property type="protein sequence ID" value="AVH79548.1"/>
    <property type="molecule type" value="Genomic_DNA"/>
</dbReference>